<feature type="region of interest" description="Disordered" evidence="2">
    <location>
        <begin position="73"/>
        <end position="107"/>
    </location>
</feature>
<protein>
    <submittedName>
        <fullName evidence="3">Uncharacterized protein</fullName>
    </submittedName>
</protein>
<gene>
    <name evidence="3" type="ORF">EV702DRAFT_969002</name>
</gene>
<dbReference type="AlphaFoldDB" id="A0A9P7D3K0"/>
<feature type="coiled-coil region" evidence="1">
    <location>
        <begin position="131"/>
        <end position="158"/>
    </location>
</feature>
<dbReference type="Proteomes" id="UP000714275">
    <property type="component" value="Unassembled WGS sequence"/>
</dbReference>
<sequence length="236" mass="26714">MATSLVTSNQGHLPLLQPSPVRVLADAIHQYQNAQSVENPSLPFDDIDVTENPFRSSSTQTPNSFFESLTRLSPNDAIAGPSTPSPLDDFSRTEEAKNNSKKRGKLMGNGLPCYLSGDAFYTRVVDHEKAAADEEVAKQEEREQRAAALEEWKKMEEARKHHNRESKGKYQMDLEWWKEEKERVRLEKRRLAWKKPMRGKLEAPLPKPVVVEGTAGDELDVDGDDHENASDEDEEE</sequence>
<evidence type="ECO:0000313" key="4">
    <source>
        <dbReference type="Proteomes" id="UP000714275"/>
    </source>
</evidence>
<evidence type="ECO:0000256" key="1">
    <source>
        <dbReference type="SAM" id="Coils"/>
    </source>
</evidence>
<feature type="compositionally biased region" description="Basic and acidic residues" evidence="2">
    <location>
        <begin position="89"/>
        <end position="98"/>
    </location>
</feature>
<evidence type="ECO:0000256" key="2">
    <source>
        <dbReference type="SAM" id="MobiDB-lite"/>
    </source>
</evidence>
<proteinExistence type="predicted"/>
<accession>A0A9P7D3K0</accession>
<organism evidence="3 4">
    <name type="scientific">Suillus placidus</name>
    <dbReference type="NCBI Taxonomy" id="48579"/>
    <lineage>
        <taxon>Eukaryota</taxon>
        <taxon>Fungi</taxon>
        <taxon>Dikarya</taxon>
        <taxon>Basidiomycota</taxon>
        <taxon>Agaricomycotina</taxon>
        <taxon>Agaricomycetes</taxon>
        <taxon>Agaricomycetidae</taxon>
        <taxon>Boletales</taxon>
        <taxon>Suillineae</taxon>
        <taxon>Suillaceae</taxon>
        <taxon>Suillus</taxon>
    </lineage>
</organism>
<feature type="compositionally biased region" description="Acidic residues" evidence="2">
    <location>
        <begin position="215"/>
        <end position="236"/>
    </location>
</feature>
<keyword evidence="4" id="KW-1185">Reference proteome</keyword>
<evidence type="ECO:0000313" key="3">
    <source>
        <dbReference type="EMBL" id="KAG1777812.1"/>
    </source>
</evidence>
<feature type="region of interest" description="Disordered" evidence="2">
    <location>
        <begin position="204"/>
        <end position="236"/>
    </location>
</feature>
<comment type="caution">
    <text evidence="3">The sequence shown here is derived from an EMBL/GenBank/DDBJ whole genome shotgun (WGS) entry which is preliminary data.</text>
</comment>
<dbReference type="EMBL" id="JABBWD010000019">
    <property type="protein sequence ID" value="KAG1777812.1"/>
    <property type="molecule type" value="Genomic_DNA"/>
</dbReference>
<dbReference type="OrthoDB" id="2667725at2759"/>
<keyword evidence="1" id="KW-0175">Coiled coil</keyword>
<name>A0A9P7D3K0_9AGAM</name>
<reference evidence="3" key="1">
    <citation type="journal article" date="2020" name="New Phytol.">
        <title>Comparative genomics reveals dynamic genome evolution in host specialist ectomycorrhizal fungi.</title>
        <authorList>
            <person name="Lofgren L.A."/>
            <person name="Nguyen N.H."/>
            <person name="Vilgalys R."/>
            <person name="Ruytinx J."/>
            <person name="Liao H.L."/>
            <person name="Branco S."/>
            <person name="Kuo A."/>
            <person name="LaButti K."/>
            <person name="Lipzen A."/>
            <person name="Andreopoulos W."/>
            <person name="Pangilinan J."/>
            <person name="Riley R."/>
            <person name="Hundley H."/>
            <person name="Na H."/>
            <person name="Barry K."/>
            <person name="Grigoriev I.V."/>
            <person name="Stajich J.E."/>
            <person name="Kennedy P.G."/>
        </authorList>
    </citation>
    <scope>NUCLEOTIDE SEQUENCE</scope>
    <source>
        <strain evidence="3">DOB743</strain>
    </source>
</reference>